<accession>A0A3T0S0R9</accession>
<reference evidence="6" key="1">
    <citation type="submission" date="2017-12" db="EMBL/GenBank/DDBJ databases">
        <title>Whole genome sequencing of Acidipropionibacterium jensenii strains JS279 and JS280.</title>
        <authorList>
            <person name="Deptula P."/>
            <person name="Laine P."/>
            <person name="Smolander O.-P."/>
            <person name="Paulin L."/>
            <person name="Auvinen P."/>
            <person name="Varmanen P."/>
        </authorList>
    </citation>
    <scope>NUCLEOTIDE SEQUENCE [LARGE SCALE GENOMIC DNA]</scope>
    <source>
        <strain evidence="6">JS280</strain>
    </source>
</reference>
<keyword evidence="1" id="KW-0547">Nucleotide-binding</keyword>
<dbReference type="SUPFAM" id="SSF52540">
    <property type="entry name" value="P-loop containing nucleoside triphosphate hydrolases"/>
    <property type="match status" value="1"/>
</dbReference>
<organism evidence="5 6">
    <name type="scientific">Acidipropionibacterium jensenii</name>
    <dbReference type="NCBI Taxonomy" id="1749"/>
    <lineage>
        <taxon>Bacteria</taxon>
        <taxon>Bacillati</taxon>
        <taxon>Actinomycetota</taxon>
        <taxon>Actinomycetes</taxon>
        <taxon>Propionibacteriales</taxon>
        <taxon>Propionibacteriaceae</taxon>
        <taxon>Acidipropionibacterium</taxon>
    </lineage>
</organism>
<keyword evidence="3" id="KW-0067">ATP-binding</keyword>
<dbReference type="PANTHER" id="PTHR35372">
    <property type="entry name" value="ATP BINDING PROTEIN-RELATED"/>
    <property type="match status" value="1"/>
</dbReference>
<proteinExistence type="predicted"/>
<evidence type="ECO:0000259" key="4">
    <source>
        <dbReference type="PROSITE" id="PS51206"/>
    </source>
</evidence>
<dbReference type="GO" id="GO:0016787">
    <property type="term" value="F:hydrolase activity"/>
    <property type="evidence" value="ECO:0007669"/>
    <property type="project" value="UniProtKB-KW"/>
</dbReference>
<evidence type="ECO:0000313" key="6">
    <source>
        <dbReference type="Proteomes" id="UP000285875"/>
    </source>
</evidence>
<dbReference type="Gene3D" id="3.40.50.300">
    <property type="entry name" value="P-loop containing nucleotide triphosphate hydrolases"/>
    <property type="match status" value="1"/>
</dbReference>
<dbReference type="KEGG" id="aji:C0Z10_09445"/>
<dbReference type="Proteomes" id="UP000285875">
    <property type="component" value="Chromosome"/>
</dbReference>
<dbReference type="GO" id="GO:0005524">
    <property type="term" value="F:ATP binding"/>
    <property type="evidence" value="ECO:0007669"/>
    <property type="project" value="UniProtKB-KW"/>
</dbReference>
<dbReference type="PROSITE" id="PS51206">
    <property type="entry name" value="SF3_HELICASE_1"/>
    <property type="match status" value="1"/>
</dbReference>
<gene>
    <name evidence="5" type="ORF">C0Z10_09445</name>
</gene>
<feature type="domain" description="SF3 helicase" evidence="4">
    <location>
        <begin position="497"/>
        <end position="651"/>
    </location>
</feature>
<dbReference type="EMBL" id="CP025570">
    <property type="protein sequence ID" value="AZZ39939.1"/>
    <property type="molecule type" value="Genomic_DNA"/>
</dbReference>
<evidence type="ECO:0000256" key="1">
    <source>
        <dbReference type="ARBA" id="ARBA00022741"/>
    </source>
</evidence>
<dbReference type="InterPro" id="IPR027417">
    <property type="entry name" value="P-loop_NTPase"/>
</dbReference>
<dbReference type="InterPro" id="IPR014015">
    <property type="entry name" value="Helicase_SF3_DNA-vir"/>
</dbReference>
<name>A0A3T0S0R9_9ACTN</name>
<sequence length="785" mass="87017">MTDDDRKTWAGECGNVILHVSDEVIGIDIDDYSWMEDGVGHEKNGFADQDALAEALGCPLPRTWVSTGRAPGDDELHVSGIKFYRVPKGFVANMDRLAGNIELVTRVYRYAVVWPSRVKDAKGDRVYQWYRPGESVPAGRPPRLDELTPLPQVYLDLIANPATAPQKFGRVPDLAPEDVDATYARGHCQQVLASVRADLEECVPLDEGVPNSHGDTWEKAVANAARNIWRMVWTPGSSVYGYPMQGLGLFLETVPPEMQADGLTYDVRAKWKAEEEPTHRDKGPLMVLTPDQRAALDFKAEAGRPVEQSEVAASDVLGRLPGRFDTLAKTPAEMARVIVAVSKGSYQFARDEQRWYRYRAEEHRWDAETGTPVQVARGLISELSDRMPPGDPDADKGTPLYQQHKRFQMLTNPQQRGALAQMVVDEALKSGFYAVDLDSNPSLLWAGDRCWDLRTGQLATGVDACTPHERTAAVTPAAGPFPRFQALLDAAVGPEKDRQDLAWALLGDATTGLSGRVLGWLWGETGRGKSALLSVANFILGSYAGSVHRSLFSSSQPPNELRDLKGKRLVYLDEGLSNNASIAWESVKGLSGGTEITGAHKFKNAIQFTPTHTLVLTDNKVPTVKDPAVRKRTRSLEMTGDEEEVRRAALAVFGKDRRARDWLATEGPAVLAEMMKWAGRILTEGQDAVIVEPKGSRETIDQIVQEQDPVLDWMRNCTVELGQEDLNDWVMTSVLYEHFVDYCKRMSIKQVPSKVSFGIRLTKAGVDTCEGPHKRSFRSLRIWEP</sequence>
<dbReference type="PANTHER" id="PTHR35372:SF2">
    <property type="entry name" value="SF3 HELICASE DOMAIN-CONTAINING PROTEIN"/>
    <property type="match status" value="1"/>
</dbReference>
<dbReference type="AlphaFoldDB" id="A0A3T0S0R9"/>
<evidence type="ECO:0000256" key="2">
    <source>
        <dbReference type="ARBA" id="ARBA00022801"/>
    </source>
</evidence>
<protein>
    <recommendedName>
        <fullName evidence="4">SF3 helicase domain-containing protein</fullName>
    </recommendedName>
</protein>
<evidence type="ECO:0000313" key="5">
    <source>
        <dbReference type="EMBL" id="AZZ39939.1"/>
    </source>
</evidence>
<dbReference type="Pfam" id="PF19263">
    <property type="entry name" value="DUF5906"/>
    <property type="match status" value="1"/>
</dbReference>
<dbReference type="InterPro" id="IPR045455">
    <property type="entry name" value="NrS-1_pol-like_helicase"/>
</dbReference>
<evidence type="ECO:0000256" key="3">
    <source>
        <dbReference type="ARBA" id="ARBA00022840"/>
    </source>
</evidence>
<keyword evidence="2" id="KW-0378">Hydrolase</keyword>
<dbReference type="InterPro" id="IPR051620">
    <property type="entry name" value="ORF904-like_C"/>
</dbReference>